<reference evidence="3 4" key="1">
    <citation type="journal article" date="2015" name="Nature">
        <title>rRNA introns, odd ribosomes, and small enigmatic genomes across a large radiation of phyla.</title>
        <authorList>
            <person name="Brown C.T."/>
            <person name="Hug L.A."/>
            <person name="Thomas B.C."/>
            <person name="Sharon I."/>
            <person name="Castelle C.J."/>
            <person name="Singh A."/>
            <person name="Wilkins M.J."/>
            <person name="Williams K.H."/>
            <person name="Banfield J.F."/>
        </authorList>
    </citation>
    <scope>NUCLEOTIDE SEQUENCE [LARGE SCALE GENOMIC DNA]</scope>
</reference>
<sequence length="214" mass="24247">MRTNKRVGALLREGGEVLPTRMVLVGAYYLMMFNEIDCKVELSHLPFENLRYRDRTVLILGKDGNGKFILGDKKGFYPEGIVRMIGGGINDGEDVLSAAIRETEEELGVKEPADIFVPLIQVNVEGTFEGEKFTHTVYVYFLPLTDKQLVSGDDVSDVVRMSEKEYRQLVTNYFGLSSDNFFEHPGGKFSWGDYGKVYGFIHEVVLDEVLERNL</sequence>
<gene>
    <name evidence="3" type="ORF">UW41_C0036G0004</name>
</gene>
<protein>
    <recommendedName>
        <fullName evidence="2">Nudix hydrolase domain-containing protein</fullName>
    </recommendedName>
</protein>
<dbReference type="Proteomes" id="UP000034172">
    <property type="component" value="Unassembled WGS sequence"/>
</dbReference>
<organism evidence="3 4">
    <name type="scientific">Candidatus Collierbacteria bacterium GW2011_GWC2_44_18</name>
    <dbReference type="NCBI Taxonomy" id="1618392"/>
    <lineage>
        <taxon>Bacteria</taxon>
        <taxon>Candidatus Collieribacteriota</taxon>
    </lineage>
</organism>
<dbReference type="Pfam" id="PF00293">
    <property type="entry name" value="NUDIX"/>
    <property type="match status" value="1"/>
</dbReference>
<accession>A0A0G1HM24</accession>
<dbReference type="PROSITE" id="PS51462">
    <property type="entry name" value="NUDIX"/>
    <property type="match status" value="1"/>
</dbReference>
<dbReference type="InterPro" id="IPR020084">
    <property type="entry name" value="NUDIX_hydrolase_CS"/>
</dbReference>
<evidence type="ECO:0000313" key="3">
    <source>
        <dbReference type="EMBL" id="KKT48246.1"/>
    </source>
</evidence>
<evidence type="ECO:0000259" key="2">
    <source>
        <dbReference type="PROSITE" id="PS51462"/>
    </source>
</evidence>
<dbReference type="InterPro" id="IPR000086">
    <property type="entry name" value="NUDIX_hydrolase_dom"/>
</dbReference>
<dbReference type="InterPro" id="IPR015797">
    <property type="entry name" value="NUDIX_hydrolase-like_dom_sf"/>
</dbReference>
<dbReference type="SUPFAM" id="SSF55811">
    <property type="entry name" value="Nudix"/>
    <property type="match status" value="1"/>
</dbReference>
<comment type="caution">
    <text evidence="3">The sequence shown here is derived from an EMBL/GenBank/DDBJ whole genome shotgun (WGS) entry which is preliminary data.</text>
</comment>
<dbReference type="AlphaFoldDB" id="A0A0G1HM24"/>
<name>A0A0G1HM24_9BACT</name>
<dbReference type="PROSITE" id="PS00893">
    <property type="entry name" value="NUDIX_BOX"/>
    <property type="match status" value="1"/>
</dbReference>
<proteinExistence type="predicted"/>
<evidence type="ECO:0000256" key="1">
    <source>
        <dbReference type="ARBA" id="ARBA00022801"/>
    </source>
</evidence>
<keyword evidence="1" id="KW-0378">Hydrolase</keyword>
<feature type="domain" description="Nudix hydrolase" evidence="2">
    <location>
        <begin position="50"/>
        <end position="183"/>
    </location>
</feature>
<evidence type="ECO:0000313" key="4">
    <source>
        <dbReference type="Proteomes" id="UP000034172"/>
    </source>
</evidence>
<dbReference type="Gene3D" id="3.90.79.10">
    <property type="entry name" value="Nucleoside Triphosphate Pyrophosphohydrolase"/>
    <property type="match status" value="1"/>
</dbReference>
<dbReference type="EMBL" id="LCIE01000036">
    <property type="protein sequence ID" value="KKT48246.1"/>
    <property type="molecule type" value="Genomic_DNA"/>
</dbReference>
<dbReference type="GO" id="GO:0016787">
    <property type="term" value="F:hydrolase activity"/>
    <property type="evidence" value="ECO:0007669"/>
    <property type="project" value="UniProtKB-KW"/>
</dbReference>